<feature type="compositionally biased region" description="Acidic residues" evidence="6">
    <location>
        <begin position="64"/>
        <end position="73"/>
    </location>
</feature>
<reference evidence="8 9" key="1">
    <citation type="submission" date="2016-04" db="EMBL/GenBank/DDBJ databases">
        <title>A degradative enzymes factory behind the ericoid mycorrhizal symbiosis.</title>
        <authorList>
            <consortium name="DOE Joint Genome Institute"/>
            <person name="Martino E."/>
            <person name="Morin E."/>
            <person name="Grelet G."/>
            <person name="Kuo A."/>
            <person name="Kohler A."/>
            <person name="Daghino S."/>
            <person name="Barry K."/>
            <person name="Choi C."/>
            <person name="Cichocki N."/>
            <person name="Clum A."/>
            <person name="Copeland A."/>
            <person name="Hainaut M."/>
            <person name="Haridas S."/>
            <person name="Labutti K."/>
            <person name="Lindquist E."/>
            <person name="Lipzen A."/>
            <person name="Khouja H.-R."/>
            <person name="Murat C."/>
            <person name="Ohm R."/>
            <person name="Olson A."/>
            <person name="Spatafora J."/>
            <person name="Veneault-Fourrey C."/>
            <person name="Henrissat B."/>
            <person name="Grigoriev I."/>
            <person name="Martin F."/>
            <person name="Perotto S."/>
        </authorList>
    </citation>
    <scope>NUCLEOTIDE SEQUENCE [LARGE SCALE GENOMIC DNA]</scope>
    <source>
        <strain evidence="8 9">F</strain>
    </source>
</reference>
<dbReference type="AlphaFoldDB" id="A0A2J6SD17"/>
<dbReference type="Pfam" id="PF24064">
    <property type="entry name" value="HTH_NPRL3"/>
    <property type="match status" value="1"/>
</dbReference>
<dbReference type="Proteomes" id="UP000235786">
    <property type="component" value="Unassembled WGS sequence"/>
</dbReference>
<keyword evidence="5" id="KW-0469">Meiosis</keyword>
<evidence type="ECO:0000256" key="5">
    <source>
        <dbReference type="RuleBase" id="RU368069"/>
    </source>
</evidence>
<feature type="compositionally biased region" description="Basic and acidic residues" evidence="6">
    <location>
        <begin position="82"/>
        <end position="91"/>
    </location>
</feature>
<feature type="region of interest" description="Disordered" evidence="6">
    <location>
        <begin position="31"/>
        <end position="92"/>
    </location>
</feature>
<dbReference type="GO" id="GO:1904262">
    <property type="term" value="P:negative regulation of TORC1 signaling"/>
    <property type="evidence" value="ECO:0007669"/>
    <property type="project" value="TreeGrafter"/>
</dbReference>
<dbReference type="InterPro" id="IPR005365">
    <property type="entry name" value="Npr3"/>
</dbReference>
<feature type="region of interest" description="Disordered" evidence="6">
    <location>
        <begin position="618"/>
        <end position="639"/>
    </location>
</feature>
<evidence type="ECO:0000256" key="3">
    <source>
        <dbReference type="ARBA" id="ARBA00025376"/>
    </source>
</evidence>
<feature type="domain" description="GATOR1 complex protein NPRL3 C-terminal HTH" evidence="7">
    <location>
        <begin position="653"/>
        <end position="713"/>
    </location>
</feature>
<comment type="similarity">
    <text evidence="1 5">Belongs to the NPR3 family.</text>
</comment>
<comment type="subcellular location">
    <subcellularLocation>
        <location evidence="5">Vacuole membrane</location>
        <topology evidence="5">Peripheral membrane protein</topology>
    </subcellularLocation>
</comment>
<dbReference type="GO" id="GO:0051321">
    <property type="term" value="P:meiotic cell cycle"/>
    <property type="evidence" value="ECO:0007669"/>
    <property type="project" value="UniProtKB-UniRule"/>
</dbReference>
<gene>
    <name evidence="8" type="ORF">L207DRAFT_447776</name>
</gene>
<dbReference type="GO" id="GO:0038202">
    <property type="term" value="P:TORC1 signaling"/>
    <property type="evidence" value="ECO:0007669"/>
    <property type="project" value="TreeGrafter"/>
</dbReference>
<feature type="region of interest" description="Disordered" evidence="6">
    <location>
        <begin position="552"/>
        <end position="591"/>
    </location>
</feature>
<organism evidence="8 9">
    <name type="scientific">Hyaloscypha variabilis (strain UAMH 11265 / GT02V1 / F)</name>
    <name type="common">Meliniomyces variabilis</name>
    <dbReference type="NCBI Taxonomy" id="1149755"/>
    <lineage>
        <taxon>Eukaryota</taxon>
        <taxon>Fungi</taxon>
        <taxon>Dikarya</taxon>
        <taxon>Ascomycota</taxon>
        <taxon>Pezizomycotina</taxon>
        <taxon>Leotiomycetes</taxon>
        <taxon>Helotiales</taxon>
        <taxon>Hyaloscyphaceae</taxon>
        <taxon>Hyaloscypha</taxon>
        <taxon>Hyaloscypha variabilis</taxon>
    </lineage>
</organism>
<evidence type="ECO:0000313" key="9">
    <source>
        <dbReference type="Proteomes" id="UP000235786"/>
    </source>
</evidence>
<keyword evidence="9" id="KW-1185">Reference proteome</keyword>
<dbReference type="GO" id="GO:0005774">
    <property type="term" value="C:vacuolar membrane"/>
    <property type="evidence" value="ECO:0007669"/>
    <property type="project" value="UniProtKB-SubCell"/>
</dbReference>
<evidence type="ECO:0000256" key="1">
    <source>
        <dbReference type="ARBA" id="ARBA00010546"/>
    </source>
</evidence>
<accession>A0A2J6SD17</accession>
<keyword evidence="5" id="KW-0732">Signal</keyword>
<dbReference type="PANTHER" id="PTHR13153:SF5">
    <property type="entry name" value="GATOR COMPLEX PROTEIN NPRL3"/>
    <property type="match status" value="1"/>
</dbReference>
<feature type="region of interest" description="Disordered" evidence="6">
    <location>
        <begin position="171"/>
        <end position="191"/>
    </location>
</feature>
<protein>
    <recommendedName>
        <fullName evidence="2 5">Nitrogen permease regulator 3</fullName>
    </recommendedName>
    <alternativeName>
        <fullName evidence="4 5">Required for meiotic nuclear division protein 11</fullName>
    </alternativeName>
</protein>
<sequence length="719" mass="81346">MASTIPPIRCSGLLAVALIIRSRDGPRFVFHYPPRPSTEASQEERLYGTELDESESEGSPLDEAGSDESDLEDGGYSLPCHKHLDKEDKPKQKNHVAELNLEGDDHYDKPNGEHVVPWEHLFEFDTTDLESILTPSRAYHKKKFEMSLDPLIFVTYPIHIREDGLWKKKKPKKAKKSSKIEGSEAGAGSGETKFIEEEMKDVILDPKRGDASEDGDDHGGMTMFNIVFILNPRKDQAREKIKDIYEHVIKKFNKALKHAQASANYVWKESEMMLLMKEKAKEERRPMSWLWNKILIKSTLAAAIRDVYYAISVDKIATVRFATKPPLDLSLQVPISNFLMSLPTSTEKAMPGLLVTTANPLINEEGNEDPTHLNKHFALLLLDNESKIVAEIQADDTDLSEPLIECIRLCKPTLSFLQVAQTNAVDVSSLLILAQHLIYWRRAIAIPPLHAREMYIVSPNCDSRKLPAASVAWKKAFPLAPSLPSFLAALSAAPRPFKTFAPSKDHRPTYLDMIAWLIRGGWVTQLRTFAWILVWPEIIYEVQYQLKSEAIEKSKKGNKSRSGSSESTESTDESSAEKHSHTDPSAPLTTEQVAENARLERLADKLAKEAAEAAADFAKMPRPVATEHPSINNSEHLNDIPPYIIKDPHKVSHEESLYIAALAKRFTEPKSKECWTKFTKYFNGCEALEMIALQENRKRKETWGILMSYHEHLLVCKHW</sequence>
<dbReference type="EMBL" id="KZ613937">
    <property type="protein sequence ID" value="PMD48654.1"/>
    <property type="molecule type" value="Genomic_DNA"/>
</dbReference>
<evidence type="ECO:0000256" key="4">
    <source>
        <dbReference type="ARBA" id="ARBA00030028"/>
    </source>
</evidence>
<dbReference type="GO" id="GO:0034198">
    <property type="term" value="P:cellular response to amino acid starvation"/>
    <property type="evidence" value="ECO:0007669"/>
    <property type="project" value="TreeGrafter"/>
</dbReference>
<dbReference type="PANTHER" id="PTHR13153">
    <property type="entry name" value="CGTHBA PROTEIN -14 GENE PROTEIN"/>
    <property type="match status" value="1"/>
</dbReference>
<name>A0A2J6SD17_HYAVF</name>
<evidence type="ECO:0000313" key="8">
    <source>
        <dbReference type="EMBL" id="PMD48654.1"/>
    </source>
</evidence>
<dbReference type="InterPro" id="IPR056603">
    <property type="entry name" value="HTH_NPRL3"/>
</dbReference>
<dbReference type="OrthoDB" id="18648at2759"/>
<dbReference type="GO" id="GO:1990130">
    <property type="term" value="C:GATOR1 complex"/>
    <property type="evidence" value="ECO:0007669"/>
    <property type="project" value="TreeGrafter"/>
</dbReference>
<comment type="function">
    <text evidence="3 5">Mediates inactivation of the TORC1 complex in response to amino acid starvation. Required for meiotic nuclear division.</text>
</comment>
<evidence type="ECO:0000256" key="6">
    <source>
        <dbReference type="SAM" id="MobiDB-lite"/>
    </source>
</evidence>
<evidence type="ECO:0000256" key="2">
    <source>
        <dbReference type="ARBA" id="ARBA00017880"/>
    </source>
</evidence>
<proteinExistence type="inferred from homology"/>
<evidence type="ECO:0000259" key="7">
    <source>
        <dbReference type="Pfam" id="PF24064"/>
    </source>
</evidence>
<dbReference type="GO" id="GO:0010508">
    <property type="term" value="P:positive regulation of autophagy"/>
    <property type="evidence" value="ECO:0007669"/>
    <property type="project" value="TreeGrafter"/>
</dbReference>
<dbReference type="STRING" id="1149755.A0A2J6SD17"/>
<dbReference type="Pfam" id="PF03666">
    <property type="entry name" value="NPR3"/>
    <property type="match status" value="1"/>
</dbReference>